<dbReference type="GO" id="GO:0009277">
    <property type="term" value="C:fungal-type cell wall"/>
    <property type="evidence" value="ECO:0007669"/>
    <property type="project" value="TreeGrafter"/>
</dbReference>
<evidence type="ECO:0000259" key="1">
    <source>
        <dbReference type="Pfam" id="PF13933"/>
    </source>
</evidence>
<dbReference type="PANTHER" id="PTHR39399:SF1">
    <property type="entry name" value="PROTEIN ZPS1"/>
    <property type="match status" value="1"/>
</dbReference>
<protein>
    <recommendedName>
        <fullName evidence="1">Putative peptidase domain-containing protein</fullName>
    </recommendedName>
</protein>
<dbReference type="Proteomes" id="UP000077521">
    <property type="component" value="Unassembled WGS sequence"/>
</dbReference>
<evidence type="ECO:0000313" key="2">
    <source>
        <dbReference type="EMBL" id="KAE8244456.1"/>
    </source>
</evidence>
<dbReference type="Pfam" id="PF13933">
    <property type="entry name" value="HRXXH"/>
    <property type="match status" value="1"/>
</dbReference>
<evidence type="ECO:0000313" key="3">
    <source>
        <dbReference type="Proteomes" id="UP000077521"/>
    </source>
</evidence>
<reference evidence="2" key="2">
    <citation type="journal article" date="2019" name="IMA Fungus">
        <title>Genome sequencing and comparison of five Tilletia species to identify candidate genes for the detection of regulated species infecting wheat.</title>
        <authorList>
            <person name="Nguyen H.D.T."/>
            <person name="Sultana T."/>
            <person name="Kesanakurti P."/>
            <person name="Hambleton S."/>
        </authorList>
    </citation>
    <scope>NUCLEOTIDE SEQUENCE</scope>
    <source>
        <strain evidence="2">DAOMC 236416</strain>
    </source>
</reference>
<dbReference type="InterPro" id="IPR024079">
    <property type="entry name" value="MetalloPept_cat_dom_sf"/>
</dbReference>
<dbReference type="GO" id="GO:0009986">
    <property type="term" value="C:cell surface"/>
    <property type="evidence" value="ECO:0007669"/>
    <property type="project" value="TreeGrafter"/>
</dbReference>
<accession>A0A177TEP0</accession>
<dbReference type="GO" id="GO:0008237">
    <property type="term" value="F:metallopeptidase activity"/>
    <property type="evidence" value="ECO:0007669"/>
    <property type="project" value="InterPro"/>
</dbReference>
<dbReference type="InterPro" id="IPR039124">
    <property type="entry name" value="PRA1-like"/>
</dbReference>
<reference evidence="2" key="1">
    <citation type="submission" date="2016-04" db="EMBL/GenBank/DDBJ databases">
        <authorList>
            <person name="Nguyen H.D."/>
            <person name="Samba Siva P."/>
            <person name="Cullis J."/>
            <person name="Levesque C.A."/>
            <person name="Hambleton S."/>
        </authorList>
    </citation>
    <scope>NUCLEOTIDE SEQUENCE</scope>
    <source>
        <strain evidence="2">DAOMC 236416</strain>
    </source>
</reference>
<dbReference type="GO" id="GO:0008270">
    <property type="term" value="F:zinc ion binding"/>
    <property type="evidence" value="ECO:0007669"/>
    <property type="project" value="TreeGrafter"/>
</dbReference>
<keyword evidence="3" id="KW-1185">Reference proteome</keyword>
<dbReference type="PANTHER" id="PTHR39399">
    <property type="entry name" value="PROTEIN ZPS1"/>
    <property type="match status" value="1"/>
</dbReference>
<dbReference type="SUPFAM" id="SSF55486">
    <property type="entry name" value="Metalloproteases ('zincins'), catalytic domain"/>
    <property type="match status" value="1"/>
</dbReference>
<name>A0A177TEP0_9BASI</name>
<dbReference type="GO" id="GO:0005576">
    <property type="term" value="C:extracellular region"/>
    <property type="evidence" value="ECO:0007669"/>
    <property type="project" value="TreeGrafter"/>
</dbReference>
<dbReference type="GO" id="GO:0005178">
    <property type="term" value="F:integrin binding"/>
    <property type="evidence" value="ECO:0007669"/>
    <property type="project" value="TreeGrafter"/>
</dbReference>
<dbReference type="EMBL" id="LWDF02000650">
    <property type="protein sequence ID" value="KAE8244456.1"/>
    <property type="molecule type" value="Genomic_DNA"/>
</dbReference>
<dbReference type="Gene3D" id="3.40.390.10">
    <property type="entry name" value="Collagenase (Catalytic Domain)"/>
    <property type="match status" value="1"/>
</dbReference>
<dbReference type="AlphaFoldDB" id="A0A177TEP0"/>
<sequence>MIALQFFAAVLSLSASTMAAALPRGIEISSPADAIVARALGNNDDSWIKDFPIHESCNASQKLQLQRGFDDLNRLARSAADHILAHGNSSELFVTYFGAAADPATPLGIFERMISGDKTGTLFRCDDPDRNCATQDGWNGHWRGSNATDETVICDLSFVTRRSLDAACGLGFKLATDNVNLYWGTDLLHRSMHLPKLTNEHITHVADEYPALLELAKTNASFSTRNQHTIQDFAFEVWTRENIDPQGCVGEINYEAANATSTTTAMAAPTGTSTDSASALPAQSTPAAAAKDCHTHADGTVHCA</sequence>
<dbReference type="InterPro" id="IPR029482">
    <property type="entry name" value="HRXXH"/>
</dbReference>
<feature type="domain" description="Putative peptidase" evidence="1">
    <location>
        <begin position="18"/>
        <end position="251"/>
    </location>
</feature>
<organism evidence="2 3">
    <name type="scientific">Tilletia indica</name>
    <dbReference type="NCBI Taxonomy" id="43049"/>
    <lineage>
        <taxon>Eukaryota</taxon>
        <taxon>Fungi</taxon>
        <taxon>Dikarya</taxon>
        <taxon>Basidiomycota</taxon>
        <taxon>Ustilaginomycotina</taxon>
        <taxon>Exobasidiomycetes</taxon>
        <taxon>Tilletiales</taxon>
        <taxon>Tilletiaceae</taxon>
        <taxon>Tilletia</taxon>
    </lineage>
</organism>
<proteinExistence type="predicted"/>
<gene>
    <name evidence="2" type="ORF">A4X13_0g6586</name>
</gene>
<comment type="caution">
    <text evidence="2">The sequence shown here is derived from an EMBL/GenBank/DDBJ whole genome shotgun (WGS) entry which is preliminary data.</text>
</comment>